<dbReference type="Gene3D" id="3.40.50.1110">
    <property type="entry name" value="SGNH hydrolase"/>
    <property type="match status" value="1"/>
</dbReference>
<protein>
    <submittedName>
        <fullName evidence="4">Acetyl esterase/lipase/lysophospholipase L1-like esterase</fullName>
    </submittedName>
</protein>
<evidence type="ECO:0000256" key="1">
    <source>
        <dbReference type="SAM" id="SignalP"/>
    </source>
</evidence>
<dbReference type="GO" id="GO:0004622">
    <property type="term" value="F:phosphatidylcholine lysophospholipase activity"/>
    <property type="evidence" value="ECO:0007669"/>
    <property type="project" value="TreeGrafter"/>
</dbReference>
<organism evidence="4 5">
    <name type="scientific">Mucilaginibacter lappiensis</name>
    <dbReference type="NCBI Taxonomy" id="354630"/>
    <lineage>
        <taxon>Bacteria</taxon>
        <taxon>Pseudomonadati</taxon>
        <taxon>Bacteroidota</taxon>
        <taxon>Sphingobacteriia</taxon>
        <taxon>Sphingobacteriales</taxon>
        <taxon>Sphingobacteriaceae</taxon>
        <taxon>Mucilaginibacter</taxon>
    </lineage>
</organism>
<dbReference type="SUPFAM" id="SSF53474">
    <property type="entry name" value="alpha/beta-Hydrolases"/>
    <property type="match status" value="1"/>
</dbReference>
<evidence type="ECO:0000259" key="2">
    <source>
        <dbReference type="Pfam" id="PF13472"/>
    </source>
</evidence>
<dbReference type="AlphaFoldDB" id="A0A841JJU4"/>
<feature type="signal peptide" evidence="1">
    <location>
        <begin position="1"/>
        <end position="19"/>
    </location>
</feature>
<dbReference type="RefSeq" id="WP_183588234.1">
    <property type="nucleotide sequence ID" value="NZ_JACHCA010000007.1"/>
</dbReference>
<sequence length="526" mass="58338">MKLKLIFIGLLLFATTAKAQQKIIQLYPGAAPGSENWNWTEGESENKAYNVKLVYNVVHPSMEVFLPDPTIATGTAVVICPGGGFEVLSINSEGNEVAKWLNQHGIAAFVLKYRLTQSLTDDPMKELATNMAKKDFEQKISKIIPLCIADARQAIIYVREHAAEYGLSPSRIGIMGFSAGGTLAAASAYKYTPANRPDFVAPIYPYFPAVLQSAIPADAPPMFLTAATDDDLNLAPHSVDLYSKWLASKHSAELHLYAQGSHGFGMRKQNIPTDTWIERFNDWLGLRGFLKPIDPKAKSPQEKQEQAEINRKKYDEQLHKDWANIKRYAADNDKVIALEPNPKSVVYMGDSITDFWINNDPSFFAGKSYYNRGISGQTTTQMLVRFRDDVINLKPGVVVILAGINDIAENNGPIKLEDVFGNIQSMALLARAAGIKVVLSSVLPAFNFPWRPGMEPAEKVVRLNTMIKDFADKNHLVYLDYFSAMVDERKGLPKTLSGDGVHPNLAGYKVMEPLVEKAITEALKRK</sequence>
<reference evidence="4 5" key="1">
    <citation type="submission" date="2020-08" db="EMBL/GenBank/DDBJ databases">
        <title>Genomic Encyclopedia of Type Strains, Phase IV (KMG-V): Genome sequencing to study the core and pangenomes of soil and plant-associated prokaryotes.</title>
        <authorList>
            <person name="Whitman W."/>
        </authorList>
    </citation>
    <scope>NUCLEOTIDE SEQUENCE [LARGE SCALE GENOMIC DNA]</scope>
    <source>
        <strain evidence="4 5">MP601</strain>
    </source>
</reference>
<dbReference type="InterPro" id="IPR049492">
    <property type="entry name" value="BD-FAE-like_dom"/>
</dbReference>
<dbReference type="Proteomes" id="UP000548326">
    <property type="component" value="Unassembled WGS sequence"/>
</dbReference>
<dbReference type="PANTHER" id="PTHR30383">
    <property type="entry name" value="THIOESTERASE 1/PROTEASE 1/LYSOPHOSPHOLIPASE L1"/>
    <property type="match status" value="1"/>
</dbReference>
<evidence type="ECO:0000313" key="5">
    <source>
        <dbReference type="Proteomes" id="UP000548326"/>
    </source>
</evidence>
<dbReference type="PANTHER" id="PTHR30383:SF5">
    <property type="entry name" value="SGNH HYDROLASE-TYPE ESTERASE DOMAIN-CONTAINING PROTEIN"/>
    <property type="match status" value="1"/>
</dbReference>
<evidence type="ECO:0000259" key="3">
    <source>
        <dbReference type="Pfam" id="PF20434"/>
    </source>
</evidence>
<proteinExistence type="predicted"/>
<dbReference type="InterPro" id="IPR051532">
    <property type="entry name" value="Ester_Hydrolysis_Enzymes"/>
</dbReference>
<dbReference type="Gene3D" id="3.40.50.1820">
    <property type="entry name" value="alpha/beta hydrolase"/>
    <property type="match status" value="1"/>
</dbReference>
<dbReference type="Pfam" id="PF20434">
    <property type="entry name" value="BD-FAE"/>
    <property type="match status" value="1"/>
</dbReference>
<gene>
    <name evidence="4" type="ORF">HDF22_003081</name>
</gene>
<feature type="domain" description="SGNH hydrolase-type esterase" evidence="2">
    <location>
        <begin position="348"/>
        <end position="510"/>
    </location>
</feature>
<dbReference type="SUPFAM" id="SSF52266">
    <property type="entry name" value="SGNH hydrolase"/>
    <property type="match status" value="1"/>
</dbReference>
<name>A0A841JJU4_9SPHI</name>
<dbReference type="CDD" id="cd04501">
    <property type="entry name" value="SGNH_hydrolase_like_4"/>
    <property type="match status" value="1"/>
</dbReference>
<keyword evidence="1" id="KW-0732">Signal</keyword>
<comment type="caution">
    <text evidence="4">The sequence shown here is derived from an EMBL/GenBank/DDBJ whole genome shotgun (WGS) entry which is preliminary data.</text>
</comment>
<feature type="domain" description="BD-FAE-like" evidence="3">
    <location>
        <begin position="138"/>
        <end position="191"/>
    </location>
</feature>
<dbReference type="EMBL" id="JACHCA010000007">
    <property type="protein sequence ID" value="MBB6128958.1"/>
    <property type="molecule type" value="Genomic_DNA"/>
</dbReference>
<dbReference type="InterPro" id="IPR029058">
    <property type="entry name" value="AB_hydrolase_fold"/>
</dbReference>
<dbReference type="InterPro" id="IPR013830">
    <property type="entry name" value="SGNH_hydro"/>
</dbReference>
<dbReference type="Pfam" id="PF13472">
    <property type="entry name" value="Lipase_GDSL_2"/>
    <property type="match status" value="1"/>
</dbReference>
<feature type="chain" id="PRO_5032876001" evidence="1">
    <location>
        <begin position="20"/>
        <end position="526"/>
    </location>
</feature>
<evidence type="ECO:0000313" key="4">
    <source>
        <dbReference type="EMBL" id="MBB6128958.1"/>
    </source>
</evidence>
<accession>A0A841JJU4</accession>
<dbReference type="InterPro" id="IPR036514">
    <property type="entry name" value="SGNH_hydro_sf"/>
</dbReference>